<proteinExistence type="predicted"/>
<protein>
    <submittedName>
        <fullName evidence="1">Uncharacterized protein</fullName>
    </submittedName>
</protein>
<dbReference type="EMBL" id="SNRY01001873">
    <property type="protein sequence ID" value="KAA6328111.1"/>
    <property type="molecule type" value="Genomic_DNA"/>
</dbReference>
<reference evidence="1" key="1">
    <citation type="submission" date="2019-03" db="EMBL/GenBank/DDBJ databases">
        <title>Single cell metagenomics reveals metabolic interactions within the superorganism composed of flagellate Streblomastix strix and complex community of Bacteroidetes bacteria on its surface.</title>
        <authorList>
            <person name="Treitli S.C."/>
            <person name="Kolisko M."/>
            <person name="Husnik F."/>
            <person name="Keeling P."/>
            <person name="Hampl V."/>
        </authorList>
    </citation>
    <scope>NUCLEOTIDE SEQUENCE</scope>
    <source>
        <strain evidence="1">STM</strain>
    </source>
</reference>
<organism evidence="1">
    <name type="scientific">termite gut metagenome</name>
    <dbReference type="NCBI Taxonomy" id="433724"/>
    <lineage>
        <taxon>unclassified sequences</taxon>
        <taxon>metagenomes</taxon>
        <taxon>organismal metagenomes</taxon>
    </lineage>
</organism>
<evidence type="ECO:0000313" key="1">
    <source>
        <dbReference type="EMBL" id="KAA6328111.1"/>
    </source>
</evidence>
<name>A0A5J4R4W6_9ZZZZ</name>
<accession>A0A5J4R4W6</accession>
<comment type="caution">
    <text evidence="1">The sequence shown here is derived from an EMBL/GenBank/DDBJ whole genome shotgun (WGS) entry which is preliminary data.</text>
</comment>
<sequence length="149" mass="17429">MSEADDKELKLLFIQEELSRHGGWLCDAFTEAIEKQKLILTQDLYDSINYSTFSKDGNPGLKINFLSYGRAFEIAGYKRKNKKHEVDTNREVWGMKLNRRQEKKNTQWYARNMYGGLNRLVSRVMYGLSDVKIARLKSIIENRKQQSNG</sequence>
<dbReference type="AlphaFoldDB" id="A0A5J4R4W6"/>
<gene>
    <name evidence="1" type="ORF">EZS27_022957</name>
</gene>